<feature type="transmembrane region" description="Helical" evidence="1">
    <location>
        <begin position="241"/>
        <end position="262"/>
    </location>
</feature>
<feature type="transmembrane region" description="Helical" evidence="1">
    <location>
        <begin position="28"/>
        <end position="47"/>
    </location>
</feature>
<reference evidence="2" key="2">
    <citation type="journal article" date="2021" name="PeerJ">
        <title>Extensive microbial diversity within the chicken gut microbiome revealed by metagenomics and culture.</title>
        <authorList>
            <person name="Gilroy R."/>
            <person name="Ravi A."/>
            <person name="Getino M."/>
            <person name="Pursley I."/>
            <person name="Horton D.L."/>
            <person name="Alikhan N.F."/>
            <person name="Baker D."/>
            <person name="Gharbi K."/>
            <person name="Hall N."/>
            <person name="Watson M."/>
            <person name="Adriaenssens E.M."/>
            <person name="Foster-Nyarko E."/>
            <person name="Jarju S."/>
            <person name="Secka A."/>
            <person name="Antonio M."/>
            <person name="Oren A."/>
            <person name="Chaudhuri R.R."/>
            <person name="La Ragione R."/>
            <person name="Hildebrand F."/>
            <person name="Pallen M.J."/>
        </authorList>
    </citation>
    <scope>NUCLEOTIDE SEQUENCE</scope>
    <source>
        <strain evidence="2">CHK147-3167</strain>
    </source>
</reference>
<dbReference type="EMBL" id="DVFV01000097">
    <property type="protein sequence ID" value="HIQ91079.1"/>
    <property type="molecule type" value="Genomic_DNA"/>
</dbReference>
<evidence type="ECO:0000313" key="3">
    <source>
        <dbReference type="Proteomes" id="UP000886786"/>
    </source>
</evidence>
<feature type="transmembrane region" description="Helical" evidence="1">
    <location>
        <begin position="301"/>
        <end position="318"/>
    </location>
</feature>
<sequence>MNLLLFSVLAFGLILALAHNNKSGDINAYLMFFLVVLMVLISGLRMNDSDYIEYKKMYNEVPILCDFSLASIRDIHGEVGYLLLSSIFKTLCLPFQVFLFFIAFLSLLLTYFSFRKISLIPILSLVFYLSHAFIVRDLIQIRAGLAVSISLYSIIKFKGNKSIITGVLFASLIHSGALIIALCYPFFKKKYITLKMMLFLFLVSVIFSYLNGLNLSIQLLSQYSLLPTAISNYVGWEEYDYRVSIFTNPVFIKGVFLIVLMHKYVLSDIKNEKIIVLYNLYVLGVLAMVALSGMAILSGRLSSFLTLGESILIVYALFYKRNTSLAFLIFSFLTIVQLGYDLFISNVHPELTLIIFG</sequence>
<feature type="transmembrane region" description="Helical" evidence="1">
    <location>
        <begin position="163"/>
        <end position="187"/>
    </location>
</feature>
<evidence type="ECO:0000256" key="1">
    <source>
        <dbReference type="SAM" id="Phobius"/>
    </source>
</evidence>
<dbReference type="InterPro" id="IPR049458">
    <property type="entry name" value="EpsG-like"/>
</dbReference>
<organism evidence="2 3">
    <name type="scientific">Candidatus Coprosoma intestinipullorum</name>
    <dbReference type="NCBI Taxonomy" id="2840752"/>
    <lineage>
        <taxon>Bacteria</taxon>
        <taxon>Bacillati</taxon>
        <taxon>Bacillota</taxon>
        <taxon>Bacillota incertae sedis</taxon>
        <taxon>Candidatus Coprosoma</taxon>
    </lineage>
</organism>
<feature type="transmembrane region" description="Helical" evidence="1">
    <location>
        <begin position="199"/>
        <end position="221"/>
    </location>
</feature>
<reference evidence="2" key="1">
    <citation type="submission" date="2020-10" db="EMBL/GenBank/DDBJ databases">
        <authorList>
            <person name="Gilroy R."/>
        </authorList>
    </citation>
    <scope>NUCLEOTIDE SEQUENCE</scope>
    <source>
        <strain evidence="2">CHK147-3167</strain>
    </source>
</reference>
<proteinExistence type="predicted"/>
<feature type="transmembrane region" description="Helical" evidence="1">
    <location>
        <begin position="91"/>
        <end position="111"/>
    </location>
</feature>
<feature type="transmembrane region" description="Helical" evidence="1">
    <location>
        <begin position="117"/>
        <end position="134"/>
    </location>
</feature>
<gene>
    <name evidence="2" type="primary">wzy</name>
    <name evidence="2" type="ORF">IAB27_05610</name>
</gene>
<feature type="transmembrane region" description="Helical" evidence="1">
    <location>
        <begin position="274"/>
        <end position="295"/>
    </location>
</feature>
<evidence type="ECO:0000313" key="2">
    <source>
        <dbReference type="EMBL" id="HIQ91079.1"/>
    </source>
</evidence>
<keyword evidence="1" id="KW-0812">Transmembrane</keyword>
<dbReference type="Proteomes" id="UP000886786">
    <property type="component" value="Unassembled WGS sequence"/>
</dbReference>
<feature type="transmembrane region" description="Helical" evidence="1">
    <location>
        <begin position="325"/>
        <end position="343"/>
    </location>
</feature>
<keyword evidence="1" id="KW-0472">Membrane</keyword>
<comment type="caution">
    <text evidence="2">The sequence shown here is derived from an EMBL/GenBank/DDBJ whole genome shotgun (WGS) entry which is preliminary data.</text>
</comment>
<name>A0A9D0ZR27_9FIRM</name>
<dbReference type="Pfam" id="PF14897">
    <property type="entry name" value="EpsG"/>
    <property type="match status" value="1"/>
</dbReference>
<dbReference type="AlphaFoldDB" id="A0A9D0ZR27"/>
<protein>
    <submittedName>
        <fullName evidence="2">O75 family O-antigen polymerase</fullName>
    </submittedName>
</protein>
<keyword evidence="1" id="KW-1133">Transmembrane helix</keyword>
<accession>A0A9D0ZR27</accession>